<dbReference type="PANTHER" id="PTHR34108">
    <property type="entry name" value="SEPTUM SITE-DETERMINING PROTEIN MINC"/>
    <property type="match status" value="1"/>
</dbReference>
<evidence type="ECO:0000256" key="5">
    <source>
        <dbReference type="ARBA" id="ARBA00046874"/>
    </source>
</evidence>
<dbReference type="Gene3D" id="2.160.20.70">
    <property type="match status" value="1"/>
</dbReference>
<dbReference type="Pfam" id="PF22642">
    <property type="entry name" value="MinC_N_1"/>
    <property type="match status" value="1"/>
</dbReference>
<dbReference type="Proteomes" id="UP000030014">
    <property type="component" value="Unassembled WGS sequence"/>
</dbReference>
<feature type="domain" description="Septum formation inhibitor MinC C-terminal" evidence="7">
    <location>
        <begin position="103"/>
        <end position="201"/>
    </location>
</feature>
<evidence type="ECO:0000313" key="10">
    <source>
        <dbReference type="Proteomes" id="UP000030014"/>
    </source>
</evidence>
<keyword evidence="2 6" id="KW-0132">Cell division</keyword>
<comment type="similarity">
    <text evidence="1 6">Belongs to the MinC family.</text>
</comment>
<dbReference type="InterPro" id="IPR013033">
    <property type="entry name" value="MinC"/>
</dbReference>
<dbReference type="AlphaFoldDB" id="A0A0A0IDK2"/>
<protein>
    <recommendedName>
        <fullName evidence="6">Probable septum site-determining protein MinC</fullName>
    </recommendedName>
</protein>
<dbReference type="NCBIfam" id="NF001775">
    <property type="entry name" value="PRK00513.1-6"/>
    <property type="match status" value="1"/>
</dbReference>
<dbReference type="Gene3D" id="3.30.160.540">
    <property type="match status" value="1"/>
</dbReference>
<evidence type="ECO:0000256" key="4">
    <source>
        <dbReference type="ARBA" id="ARBA00023306"/>
    </source>
</evidence>
<dbReference type="SUPFAM" id="SSF63848">
    <property type="entry name" value="Cell-division inhibitor MinC, C-terminal domain"/>
    <property type="match status" value="1"/>
</dbReference>
<evidence type="ECO:0000259" key="8">
    <source>
        <dbReference type="Pfam" id="PF22642"/>
    </source>
</evidence>
<gene>
    <name evidence="6" type="primary">minC</name>
    <name evidence="9" type="ORF">Z955_06745</name>
</gene>
<name>A0A0A0IDK2_CLOBO</name>
<evidence type="ECO:0000256" key="2">
    <source>
        <dbReference type="ARBA" id="ARBA00022618"/>
    </source>
</evidence>
<comment type="subunit">
    <text evidence="5 6">Interacts with MinD and FtsZ.</text>
</comment>
<sequence length="210" mass="23881">MVRDRILIKGNRDGLNVIIDMNKFQNFDEMIENFIKKLSIGKKFYKGSTITITTQLKEFNEKQITRFEQVLFEDFFIKDCIFQEMQETKSKIFTGVYEGRTKFYRRTLRSGQIIRYPGNIVIVGDTNPGSEVYAGGNVIVIGNLCGDVHAGESGNKKAIIAAFRLQPNILQIANIMTRSPEDGVKPSYPEVAKIKDGIIIVEPYLPNKFV</sequence>
<feature type="domain" description="Septum site-determining protein MinC N-terminal" evidence="8">
    <location>
        <begin position="6"/>
        <end position="78"/>
    </location>
</feature>
<dbReference type="Pfam" id="PF03775">
    <property type="entry name" value="MinC_C"/>
    <property type="match status" value="1"/>
</dbReference>
<comment type="caution">
    <text evidence="9">The sequence shown here is derived from an EMBL/GenBank/DDBJ whole genome shotgun (WGS) entry which is preliminary data.</text>
</comment>
<dbReference type="RefSeq" id="WP_039258405.1">
    <property type="nucleotide sequence ID" value="NZ_JDRY01000033.1"/>
</dbReference>
<dbReference type="GO" id="GO:0000902">
    <property type="term" value="P:cell morphogenesis"/>
    <property type="evidence" value="ECO:0007669"/>
    <property type="project" value="InterPro"/>
</dbReference>
<organism evidence="9 10">
    <name type="scientific">Clostridium botulinum C/D str. DC5</name>
    <dbReference type="NCBI Taxonomy" id="1443128"/>
    <lineage>
        <taxon>Bacteria</taxon>
        <taxon>Bacillati</taxon>
        <taxon>Bacillota</taxon>
        <taxon>Clostridia</taxon>
        <taxon>Eubacteriales</taxon>
        <taxon>Clostridiaceae</taxon>
        <taxon>Clostridium</taxon>
    </lineage>
</organism>
<dbReference type="InterPro" id="IPR055219">
    <property type="entry name" value="MinC_N_1"/>
</dbReference>
<keyword evidence="3 6" id="KW-0717">Septation</keyword>
<dbReference type="InterPro" id="IPR016098">
    <property type="entry name" value="CAP/MinC_C"/>
</dbReference>
<evidence type="ECO:0000256" key="1">
    <source>
        <dbReference type="ARBA" id="ARBA00006291"/>
    </source>
</evidence>
<dbReference type="InterPro" id="IPR036145">
    <property type="entry name" value="MinC_C_sf"/>
</dbReference>
<dbReference type="GO" id="GO:1901891">
    <property type="term" value="P:regulation of cell septum assembly"/>
    <property type="evidence" value="ECO:0007669"/>
    <property type="project" value="InterPro"/>
</dbReference>
<keyword evidence="4 6" id="KW-0131">Cell cycle</keyword>
<dbReference type="InterPro" id="IPR005526">
    <property type="entry name" value="Septum_form_inhib_MinC_C"/>
</dbReference>
<comment type="function">
    <text evidence="6">Cell division inhibitor that blocks the formation of polar Z ring septums. Rapidly oscillates between the poles of the cell to destabilize FtsZ filaments that have formed before they mature into polar Z rings. Prevents FtsZ polymerization.</text>
</comment>
<evidence type="ECO:0000259" key="7">
    <source>
        <dbReference type="Pfam" id="PF03775"/>
    </source>
</evidence>
<dbReference type="EMBL" id="JDRY01000033">
    <property type="protein sequence ID" value="KGM99524.1"/>
    <property type="molecule type" value="Genomic_DNA"/>
</dbReference>
<reference evidence="9 10" key="1">
    <citation type="submission" date="2014-01" db="EMBL/GenBank/DDBJ databases">
        <title>Plasmidome dynamics in the species complex Clostridium novyi sensu lato converts strains of independent lineages into distinctly different pathogens.</title>
        <authorList>
            <person name="Skarin H."/>
            <person name="Segerman B."/>
        </authorList>
    </citation>
    <scope>NUCLEOTIDE SEQUENCE [LARGE SCALE GENOMIC DNA]</scope>
    <source>
        <strain evidence="9 10">DC5</strain>
    </source>
</reference>
<dbReference type="HAMAP" id="MF_00267">
    <property type="entry name" value="MinC"/>
    <property type="match status" value="1"/>
</dbReference>
<proteinExistence type="inferred from homology"/>
<evidence type="ECO:0000313" key="9">
    <source>
        <dbReference type="EMBL" id="KGM99524.1"/>
    </source>
</evidence>
<dbReference type="GO" id="GO:0000917">
    <property type="term" value="P:division septum assembly"/>
    <property type="evidence" value="ECO:0007669"/>
    <property type="project" value="UniProtKB-KW"/>
</dbReference>
<evidence type="ECO:0000256" key="3">
    <source>
        <dbReference type="ARBA" id="ARBA00023210"/>
    </source>
</evidence>
<accession>A0A0A0IDK2</accession>
<evidence type="ECO:0000256" key="6">
    <source>
        <dbReference type="HAMAP-Rule" id="MF_00267"/>
    </source>
</evidence>
<dbReference type="PANTHER" id="PTHR34108:SF1">
    <property type="entry name" value="SEPTUM SITE-DETERMINING PROTEIN MINC"/>
    <property type="match status" value="1"/>
</dbReference>